<proteinExistence type="predicted"/>
<feature type="region of interest" description="Disordered" evidence="1">
    <location>
        <begin position="1"/>
        <end position="267"/>
    </location>
</feature>
<organism evidence="2 3">
    <name type="scientific">Acrodontium crateriforme</name>
    <dbReference type="NCBI Taxonomy" id="150365"/>
    <lineage>
        <taxon>Eukaryota</taxon>
        <taxon>Fungi</taxon>
        <taxon>Dikarya</taxon>
        <taxon>Ascomycota</taxon>
        <taxon>Pezizomycotina</taxon>
        <taxon>Dothideomycetes</taxon>
        <taxon>Dothideomycetidae</taxon>
        <taxon>Mycosphaerellales</taxon>
        <taxon>Teratosphaeriaceae</taxon>
        <taxon>Acrodontium</taxon>
    </lineage>
</organism>
<dbReference type="Pfam" id="PF10253">
    <property type="entry name" value="PRCC"/>
    <property type="match status" value="1"/>
</dbReference>
<evidence type="ECO:0008006" key="4">
    <source>
        <dbReference type="Google" id="ProtNLM"/>
    </source>
</evidence>
<feature type="compositionally biased region" description="Polar residues" evidence="1">
    <location>
        <begin position="246"/>
        <end position="267"/>
    </location>
</feature>
<feature type="compositionally biased region" description="Basic and acidic residues" evidence="1">
    <location>
        <begin position="186"/>
        <end position="197"/>
    </location>
</feature>
<evidence type="ECO:0000256" key="1">
    <source>
        <dbReference type="SAM" id="MobiDB-lite"/>
    </source>
</evidence>
<dbReference type="AlphaFoldDB" id="A0AAQ3MAU0"/>
<reference evidence="2 3" key="1">
    <citation type="submission" date="2023-11" db="EMBL/GenBank/DDBJ databases">
        <title>An acidophilic fungus is an integral part of prey digestion in a carnivorous sundew plant.</title>
        <authorList>
            <person name="Tsai I.J."/>
        </authorList>
    </citation>
    <scope>NUCLEOTIDE SEQUENCE [LARGE SCALE GENOMIC DNA]</scope>
    <source>
        <strain evidence="2">169a</strain>
    </source>
</reference>
<evidence type="ECO:0000313" key="3">
    <source>
        <dbReference type="Proteomes" id="UP001303373"/>
    </source>
</evidence>
<feature type="compositionally biased region" description="Polar residues" evidence="1">
    <location>
        <begin position="215"/>
        <end position="229"/>
    </location>
</feature>
<evidence type="ECO:0000313" key="2">
    <source>
        <dbReference type="EMBL" id="WPH03116.1"/>
    </source>
</evidence>
<name>A0AAQ3MAU0_9PEZI</name>
<gene>
    <name evidence="2" type="ORF">R9X50_00599100</name>
</gene>
<dbReference type="Proteomes" id="UP001303373">
    <property type="component" value="Chromosome 9"/>
</dbReference>
<dbReference type="GO" id="GO:0005634">
    <property type="term" value="C:nucleus"/>
    <property type="evidence" value="ECO:0007669"/>
    <property type="project" value="TreeGrafter"/>
</dbReference>
<dbReference type="EMBL" id="CP138588">
    <property type="protein sequence ID" value="WPH03116.1"/>
    <property type="molecule type" value="Genomic_DNA"/>
</dbReference>
<sequence length="362" mass="38173">MGLVSYSDSESSDDETQPPPTTKPTSTTKPAFQRTEPRKIAVSLPFASTSGATADDIQPPAAKRARTGGAFSGFNSLLPAPKRTVEKAAGLGRGVNLKTSSEAAFSRRPVPSFSEDVEGDTQGTDGGNDASSAGVGGGVALNANGGETKAPEVKIVGQATRFKPLSVANNKKKKGAKKPVQPASEEGSKNNATEKEVASASAVAPAPPPEKKKQSLFSLPQEETQSIASAGSEYISLMAQEDPMPSDSTIPQPFTQTYPERTAPSNSLVSTADDLNLTAAERRQLFGRGGAKNKDVAVTHFRTDAEYAANEQLRQQGDAFEHRAVKSIAPGKHSLQQLVNNARQNEEAIEDKWAEGRAKRAK</sequence>
<accession>A0AAQ3MAU0</accession>
<protein>
    <recommendedName>
        <fullName evidence="4">Mitotic checkpoint regulator, MAD2B-interacting-domain-containing protein</fullName>
    </recommendedName>
</protein>
<dbReference type="PANTHER" id="PTHR13621:SF2">
    <property type="entry name" value="PROLINE-RICH PROTEIN PRCC"/>
    <property type="match status" value="1"/>
</dbReference>
<keyword evidence="3" id="KW-1185">Reference proteome</keyword>
<dbReference type="InterPro" id="IPR018800">
    <property type="entry name" value="PRCC"/>
</dbReference>
<dbReference type="PANTHER" id="PTHR13621">
    <property type="entry name" value="PROLINE-RICH PROTEIN PRCC"/>
    <property type="match status" value="1"/>
</dbReference>